<gene>
    <name evidence="2" type="ORF">GCM10011578_067590</name>
</gene>
<dbReference type="InterPro" id="IPR052909">
    <property type="entry name" value="Transposase_6_like"/>
</dbReference>
<dbReference type="PANTHER" id="PTHR46637:SF1">
    <property type="entry name" value="BLL5188 PROTEIN"/>
    <property type="match status" value="1"/>
</dbReference>
<reference evidence="2" key="1">
    <citation type="journal article" date="2014" name="Int. J. Syst. Evol. Microbiol.">
        <title>Complete genome sequence of Corynebacterium casei LMG S-19264T (=DSM 44701T), isolated from a smear-ripened cheese.</title>
        <authorList>
            <consortium name="US DOE Joint Genome Institute (JGI-PGF)"/>
            <person name="Walter F."/>
            <person name="Albersmeier A."/>
            <person name="Kalinowski J."/>
            <person name="Ruckert C."/>
        </authorList>
    </citation>
    <scope>NUCLEOTIDE SEQUENCE</scope>
    <source>
        <strain evidence="2">CGMCC 4.7110</strain>
    </source>
</reference>
<feature type="domain" description="Insertion element IS402-like" evidence="1">
    <location>
        <begin position="16"/>
        <end position="88"/>
    </location>
</feature>
<name>A0A917XK09_9ACTN</name>
<sequence>MAECFKAHERLVPDELSDEAWALAESVVKAREPPNHRCRPGRTMLDAMFYKARTGCLWEELPERFGPWKGIHSRYRTWRTCGVWDEIMAALPSSGRPVWVPNLVSPLCIEGRFDPGLLAQEEAVPPGMGVPGPMTRGPFRRLSSVFGLRCFRVSVEVRRPADRVQRCPGRRRVPRSGSG</sequence>
<protein>
    <recommendedName>
        <fullName evidence="1">Insertion element IS402-like domain-containing protein</fullName>
    </recommendedName>
</protein>
<comment type="caution">
    <text evidence="2">The sequence shown here is derived from an EMBL/GenBank/DDBJ whole genome shotgun (WGS) entry which is preliminary data.</text>
</comment>
<dbReference type="AlphaFoldDB" id="A0A917XK09"/>
<keyword evidence="3" id="KW-1185">Reference proteome</keyword>
<dbReference type="Proteomes" id="UP000653411">
    <property type="component" value="Unassembled WGS sequence"/>
</dbReference>
<dbReference type="InterPro" id="IPR025161">
    <property type="entry name" value="IS402-like_dom"/>
</dbReference>
<dbReference type="Pfam" id="PF13340">
    <property type="entry name" value="DUF4096"/>
    <property type="match status" value="1"/>
</dbReference>
<dbReference type="EMBL" id="BMML01000018">
    <property type="protein sequence ID" value="GGN30460.1"/>
    <property type="molecule type" value="Genomic_DNA"/>
</dbReference>
<accession>A0A917XK09</accession>
<organism evidence="2 3">
    <name type="scientific">Streptomyces fuscichromogenes</name>
    <dbReference type="NCBI Taxonomy" id="1324013"/>
    <lineage>
        <taxon>Bacteria</taxon>
        <taxon>Bacillati</taxon>
        <taxon>Actinomycetota</taxon>
        <taxon>Actinomycetes</taxon>
        <taxon>Kitasatosporales</taxon>
        <taxon>Streptomycetaceae</taxon>
        <taxon>Streptomyces</taxon>
    </lineage>
</organism>
<proteinExistence type="predicted"/>
<evidence type="ECO:0000259" key="1">
    <source>
        <dbReference type="Pfam" id="PF13340"/>
    </source>
</evidence>
<reference evidence="2" key="2">
    <citation type="submission" date="2020-09" db="EMBL/GenBank/DDBJ databases">
        <authorList>
            <person name="Sun Q."/>
            <person name="Zhou Y."/>
        </authorList>
    </citation>
    <scope>NUCLEOTIDE SEQUENCE</scope>
    <source>
        <strain evidence="2">CGMCC 4.7110</strain>
    </source>
</reference>
<dbReference type="PANTHER" id="PTHR46637">
    <property type="entry name" value="TIS1421-TRANSPOSASE PROTEIN A"/>
    <property type="match status" value="1"/>
</dbReference>
<evidence type="ECO:0000313" key="3">
    <source>
        <dbReference type="Proteomes" id="UP000653411"/>
    </source>
</evidence>
<evidence type="ECO:0000313" key="2">
    <source>
        <dbReference type="EMBL" id="GGN30460.1"/>
    </source>
</evidence>